<organism evidence="17 18">
    <name type="scientific">Bariatricus massiliensis</name>
    <dbReference type="NCBI Taxonomy" id="1745713"/>
    <lineage>
        <taxon>Bacteria</taxon>
        <taxon>Bacillati</taxon>
        <taxon>Bacillota</taxon>
        <taxon>Clostridia</taxon>
        <taxon>Lachnospirales</taxon>
        <taxon>Lachnospiraceae</taxon>
        <taxon>Bariatricus</taxon>
    </lineage>
</organism>
<proteinExistence type="predicted"/>
<keyword evidence="5" id="KW-0597">Phosphoprotein</keyword>
<evidence type="ECO:0000256" key="11">
    <source>
        <dbReference type="ARBA" id="ARBA00022989"/>
    </source>
</evidence>
<dbReference type="Pfam" id="PF02518">
    <property type="entry name" value="HATPase_c"/>
    <property type="match status" value="1"/>
</dbReference>
<comment type="catalytic activity">
    <reaction evidence="1">
        <text>ATP + protein L-histidine = ADP + protein N-phospho-L-histidine.</text>
        <dbReference type="EC" id="2.7.13.3"/>
    </reaction>
</comment>
<dbReference type="Gene3D" id="1.10.287.130">
    <property type="match status" value="1"/>
</dbReference>
<dbReference type="PANTHER" id="PTHR45528:SF1">
    <property type="entry name" value="SENSOR HISTIDINE KINASE CPXA"/>
    <property type="match status" value="1"/>
</dbReference>
<dbReference type="SUPFAM" id="SSF158472">
    <property type="entry name" value="HAMP domain-like"/>
    <property type="match status" value="1"/>
</dbReference>
<dbReference type="CDD" id="cd06225">
    <property type="entry name" value="HAMP"/>
    <property type="match status" value="1"/>
</dbReference>
<dbReference type="SUPFAM" id="SSF47384">
    <property type="entry name" value="Homodimeric domain of signal transducing histidine kinase"/>
    <property type="match status" value="1"/>
</dbReference>
<keyword evidence="8" id="KW-0547">Nucleotide-binding</keyword>
<evidence type="ECO:0000256" key="5">
    <source>
        <dbReference type="ARBA" id="ARBA00022553"/>
    </source>
</evidence>
<dbReference type="InterPro" id="IPR036097">
    <property type="entry name" value="HisK_dim/P_sf"/>
</dbReference>
<keyword evidence="4" id="KW-1003">Cell membrane</keyword>
<dbReference type="SMART" id="SM00304">
    <property type="entry name" value="HAMP"/>
    <property type="match status" value="1"/>
</dbReference>
<evidence type="ECO:0000256" key="9">
    <source>
        <dbReference type="ARBA" id="ARBA00022777"/>
    </source>
</evidence>
<dbReference type="PROSITE" id="PS50109">
    <property type="entry name" value="HIS_KIN"/>
    <property type="match status" value="1"/>
</dbReference>
<keyword evidence="10" id="KW-0067">ATP-binding</keyword>
<accession>A0ABS8DHY3</accession>
<dbReference type="Proteomes" id="UP001299546">
    <property type="component" value="Unassembled WGS sequence"/>
</dbReference>
<keyword evidence="7 14" id="KW-0812">Transmembrane</keyword>
<keyword evidence="6" id="KW-0808">Transferase</keyword>
<keyword evidence="11 14" id="KW-1133">Transmembrane helix</keyword>
<feature type="domain" description="HAMP" evidence="16">
    <location>
        <begin position="112"/>
        <end position="164"/>
    </location>
</feature>
<comment type="caution">
    <text evidence="17">The sequence shown here is derived from an EMBL/GenBank/DDBJ whole genome shotgun (WGS) entry which is preliminary data.</text>
</comment>
<dbReference type="EC" id="2.7.13.3" evidence="3"/>
<feature type="transmembrane region" description="Helical" evidence="14">
    <location>
        <begin position="89"/>
        <end position="110"/>
    </location>
</feature>
<evidence type="ECO:0000256" key="2">
    <source>
        <dbReference type="ARBA" id="ARBA00004651"/>
    </source>
</evidence>
<name>A0ABS8DHY3_9FIRM</name>
<dbReference type="EMBL" id="JAJCIS010000008">
    <property type="protein sequence ID" value="MCB7388034.1"/>
    <property type="molecule type" value="Genomic_DNA"/>
</dbReference>
<evidence type="ECO:0000256" key="7">
    <source>
        <dbReference type="ARBA" id="ARBA00022692"/>
    </source>
</evidence>
<evidence type="ECO:0000256" key="6">
    <source>
        <dbReference type="ARBA" id="ARBA00022679"/>
    </source>
</evidence>
<evidence type="ECO:0000256" key="12">
    <source>
        <dbReference type="ARBA" id="ARBA00023012"/>
    </source>
</evidence>
<dbReference type="InterPro" id="IPR003661">
    <property type="entry name" value="HisK_dim/P_dom"/>
</dbReference>
<dbReference type="PANTHER" id="PTHR45528">
    <property type="entry name" value="SENSOR HISTIDINE KINASE CPXA"/>
    <property type="match status" value="1"/>
</dbReference>
<keyword evidence="9 17" id="KW-0418">Kinase</keyword>
<dbReference type="CDD" id="cd00082">
    <property type="entry name" value="HisKA"/>
    <property type="match status" value="1"/>
</dbReference>
<dbReference type="CDD" id="cd00075">
    <property type="entry name" value="HATPase"/>
    <property type="match status" value="1"/>
</dbReference>
<dbReference type="RefSeq" id="WP_066731044.1">
    <property type="nucleotide sequence ID" value="NZ_JAJCIQ010000004.1"/>
</dbReference>
<dbReference type="InterPro" id="IPR050398">
    <property type="entry name" value="HssS/ArlS-like"/>
</dbReference>
<dbReference type="InterPro" id="IPR005467">
    <property type="entry name" value="His_kinase_dom"/>
</dbReference>
<gene>
    <name evidence="17" type="ORF">LIZ65_12130</name>
</gene>
<dbReference type="Pfam" id="PF00512">
    <property type="entry name" value="HisKA"/>
    <property type="match status" value="1"/>
</dbReference>
<dbReference type="PROSITE" id="PS50885">
    <property type="entry name" value="HAMP"/>
    <property type="match status" value="1"/>
</dbReference>
<comment type="subcellular location">
    <subcellularLocation>
        <location evidence="2">Cell membrane</location>
        <topology evidence="2">Multi-pass membrane protein</topology>
    </subcellularLocation>
</comment>
<dbReference type="Pfam" id="PF00672">
    <property type="entry name" value="HAMP"/>
    <property type="match status" value="1"/>
</dbReference>
<evidence type="ECO:0000313" key="18">
    <source>
        <dbReference type="Proteomes" id="UP001299546"/>
    </source>
</evidence>
<dbReference type="InterPro" id="IPR003660">
    <property type="entry name" value="HAMP_dom"/>
</dbReference>
<evidence type="ECO:0000256" key="10">
    <source>
        <dbReference type="ARBA" id="ARBA00022840"/>
    </source>
</evidence>
<feature type="domain" description="Histidine kinase" evidence="15">
    <location>
        <begin position="179"/>
        <end position="393"/>
    </location>
</feature>
<dbReference type="Gene3D" id="6.10.340.10">
    <property type="match status" value="1"/>
</dbReference>
<keyword evidence="12" id="KW-0902">Two-component regulatory system</keyword>
<evidence type="ECO:0000256" key="3">
    <source>
        <dbReference type="ARBA" id="ARBA00012438"/>
    </source>
</evidence>
<evidence type="ECO:0000256" key="4">
    <source>
        <dbReference type="ARBA" id="ARBA00022475"/>
    </source>
</evidence>
<evidence type="ECO:0000256" key="13">
    <source>
        <dbReference type="ARBA" id="ARBA00023136"/>
    </source>
</evidence>
<feature type="transmembrane region" description="Helical" evidence="14">
    <location>
        <begin position="12"/>
        <end position="35"/>
    </location>
</feature>
<evidence type="ECO:0000259" key="16">
    <source>
        <dbReference type="PROSITE" id="PS50885"/>
    </source>
</evidence>
<evidence type="ECO:0000313" key="17">
    <source>
        <dbReference type="EMBL" id="MCB7388034.1"/>
    </source>
</evidence>
<keyword evidence="13 14" id="KW-0472">Membrane</keyword>
<dbReference type="SMART" id="SM00387">
    <property type="entry name" value="HATPase_c"/>
    <property type="match status" value="1"/>
</dbReference>
<evidence type="ECO:0000259" key="15">
    <source>
        <dbReference type="PROSITE" id="PS50109"/>
    </source>
</evidence>
<dbReference type="InterPro" id="IPR036890">
    <property type="entry name" value="HATPase_C_sf"/>
</dbReference>
<dbReference type="Gene3D" id="3.30.565.10">
    <property type="entry name" value="Histidine kinase-like ATPase, C-terminal domain"/>
    <property type="match status" value="1"/>
</dbReference>
<protein>
    <recommendedName>
        <fullName evidence="3">histidine kinase</fullName>
        <ecNumber evidence="3">2.7.13.3</ecNumber>
    </recommendedName>
</protein>
<sequence length="397" mass="45302">MEKIRNLSIKKSIILYLTVSLVFGFLCGALVMGAAEDAQQMIWHKYIDDEEYERAMASENDNYEVKVARVSQYDMTEQDVFFSELCDFLQTYSILVLSVISMIVAVVLFYRNKIAIPLAELSAASEMIAKNELEFQVTYSNRDELGRLCGEFDKMRAALAENNRHMWKMIEEEKALRAAIAHDIRSPLAILKGYQEMLIEFVPEGQIEKEKIVEMLDAGRNQIERMEKFIESMRKLPRLEERTMDRSEVTLNFLTRQIESSMKVFEKDTQKKGFVRQKSPDRKLWADKVAVLEVADNLLSNAFRYAAHEVYVDITADEGELSISVSDDGCGFKGDTDKVTEAYYHSNPQDNLHHFGLGMYISRIYCENHGGRLLVSNGRAGGASVKAVFSTAMQECS</sequence>
<dbReference type="SMART" id="SM00388">
    <property type="entry name" value="HisKA"/>
    <property type="match status" value="1"/>
</dbReference>
<dbReference type="GO" id="GO:0016301">
    <property type="term" value="F:kinase activity"/>
    <property type="evidence" value="ECO:0007669"/>
    <property type="project" value="UniProtKB-KW"/>
</dbReference>
<evidence type="ECO:0000256" key="14">
    <source>
        <dbReference type="SAM" id="Phobius"/>
    </source>
</evidence>
<keyword evidence="18" id="KW-1185">Reference proteome</keyword>
<evidence type="ECO:0000256" key="8">
    <source>
        <dbReference type="ARBA" id="ARBA00022741"/>
    </source>
</evidence>
<evidence type="ECO:0000256" key="1">
    <source>
        <dbReference type="ARBA" id="ARBA00000085"/>
    </source>
</evidence>
<reference evidence="17 18" key="1">
    <citation type="submission" date="2021-10" db="EMBL/GenBank/DDBJ databases">
        <title>Collection of gut derived symbiotic bacterial strains cultured from healthy donors.</title>
        <authorList>
            <person name="Lin H."/>
            <person name="Littmann E."/>
            <person name="Kohout C."/>
            <person name="Pamer E.G."/>
        </authorList>
    </citation>
    <scope>NUCLEOTIDE SEQUENCE [LARGE SCALE GENOMIC DNA]</scope>
    <source>
        <strain evidence="17 18">DFI.1.165</strain>
    </source>
</reference>
<dbReference type="SUPFAM" id="SSF55874">
    <property type="entry name" value="ATPase domain of HSP90 chaperone/DNA topoisomerase II/histidine kinase"/>
    <property type="match status" value="1"/>
</dbReference>
<dbReference type="InterPro" id="IPR003594">
    <property type="entry name" value="HATPase_dom"/>
</dbReference>